<organism evidence="4 5">
    <name type="scientific">Luteimonas viscosa</name>
    <dbReference type="NCBI Taxonomy" id="1132694"/>
    <lineage>
        <taxon>Bacteria</taxon>
        <taxon>Pseudomonadati</taxon>
        <taxon>Pseudomonadota</taxon>
        <taxon>Gammaproteobacteria</taxon>
        <taxon>Lysobacterales</taxon>
        <taxon>Lysobacteraceae</taxon>
        <taxon>Luteimonas</taxon>
    </lineage>
</organism>
<evidence type="ECO:0000259" key="3">
    <source>
        <dbReference type="Pfam" id="PF20434"/>
    </source>
</evidence>
<keyword evidence="1 4" id="KW-0378">Hydrolase</keyword>
<keyword evidence="2" id="KW-0732">Signal</keyword>
<evidence type="ECO:0000256" key="1">
    <source>
        <dbReference type="ARBA" id="ARBA00022801"/>
    </source>
</evidence>
<keyword evidence="5" id="KW-1185">Reference proteome</keyword>
<dbReference type="EMBL" id="VTFT01000001">
    <property type="protein sequence ID" value="TYT26549.1"/>
    <property type="molecule type" value="Genomic_DNA"/>
</dbReference>
<dbReference type="InterPro" id="IPR050300">
    <property type="entry name" value="GDXG_lipolytic_enzyme"/>
</dbReference>
<dbReference type="PANTHER" id="PTHR48081">
    <property type="entry name" value="AB HYDROLASE SUPERFAMILY PROTEIN C4A8.06C"/>
    <property type="match status" value="1"/>
</dbReference>
<feature type="chain" id="PRO_5022944581" evidence="2">
    <location>
        <begin position="29"/>
        <end position="307"/>
    </location>
</feature>
<dbReference type="RefSeq" id="WP_149103100.1">
    <property type="nucleotide sequence ID" value="NZ_VTFT01000001.1"/>
</dbReference>
<proteinExistence type="predicted"/>
<reference evidence="4 5" key="1">
    <citation type="submission" date="2019-08" db="EMBL/GenBank/DDBJ databases">
        <title>Luteimonas viscosus sp. nov., isolated from soil of a sunflower field.</title>
        <authorList>
            <person name="Jianli Z."/>
            <person name="Ying Z."/>
        </authorList>
    </citation>
    <scope>NUCLEOTIDE SEQUENCE [LARGE SCALE GENOMIC DNA]</scope>
    <source>
        <strain evidence="4 5">XBU10</strain>
    </source>
</reference>
<sequence>MKPSPTPVPVVLAAAFAMLASAWVPAEAQGFRERLQRAREASLRPAAEPPALPAGARRIADLAYGDDPRQTFDVYLPAQARGAPVLLFVHGGGWAHGNKDNPGNIPDKAGYWLPKGYVLVSTNYRMRPDTAPLDQARDIARALAAVQRHAPDWNADPSRVVLMGHSAGAHLAALVAASSTLWRQAGAQRPLGVVSLDSGALDVPDLMRHPRIPQLYHRAFGDDPDDWIAASPHHQLSREASPMLLVCSTRRPDACPQGRAMRQKASALGVRIEVLEQDLSHAEVNRLLGQPSDYTAAVDRFLRSLPD</sequence>
<gene>
    <name evidence="4" type="ORF">FZO89_09915</name>
</gene>
<evidence type="ECO:0000256" key="2">
    <source>
        <dbReference type="SAM" id="SignalP"/>
    </source>
</evidence>
<accession>A0A5D4XPP0</accession>
<name>A0A5D4XPP0_9GAMM</name>
<evidence type="ECO:0000313" key="5">
    <source>
        <dbReference type="Proteomes" id="UP000324973"/>
    </source>
</evidence>
<dbReference type="Gene3D" id="3.40.50.1820">
    <property type="entry name" value="alpha/beta hydrolase"/>
    <property type="match status" value="1"/>
</dbReference>
<dbReference type="OrthoDB" id="9771666at2"/>
<dbReference type="Proteomes" id="UP000324973">
    <property type="component" value="Unassembled WGS sequence"/>
</dbReference>
<feature type="domain" description="BD-FAE-like" evidence="3">
    <location>
        <begin position="73"/>
        <end position="180"/>
    </location>
</feature>
<dbReference type="InterPro" id="IPR029058">
    <property type="entry name" value="AB_hydrolase_fold"/>
</dbReference>
<dbReference type="InterPro" id="IPR049492">
    <property type="entry name" value="BD-FAE-like_dom"/>
</dbReference>
<comment type="caution">
    <text evidence="4">The sequence shown here is derived from an EMBL/GenBank/DDBJ whole genome shotgun (WGS) entry which is preliminary data.</text>
</comment>
<dbReference type="AlphaFoldDB" id="A0A5D4XPP0"/>
<dbReference type="GO" id="GO:0016787">
    <property type="term" value="F:hydrolase activity"/>
    <property type="evidence" value="ECO:0007669"/>
    <property type="project" value="UniProtKB-KW"/>
</dbReference>
<protein>
    <submittedName>
        <fullName evidence="4">Alpha/beta hydrolase</fullName>
    </submittedName>
</protein>
<dbReference type="Pfam" id="PF20434">
    <property type="entry name" value="BD-FAE"/>
    <property type="match status" value="1"/>
</dbReference>
<feature type="signal peptide" evidence="2">
    <location>
        <begin position="1"/>
        <end position="28"/>
    </location>
</feature>
<evidence type="ECO:0000313" key="4">
    <source>
        <dbReference type="EMBL" id="TYT26549.1"/>
    </source>
</evidence>
<dbReference type="SUPFAM" id="SSF53474">
    <property type="entry name" value="alpha/beta-Hydrolases"/>
    <property type="match status" value="1"/>
</dbReference>